<evidence type="ECO:0000313" key="2">
    <source>
        <dbReference type="EMBL" id="KAL0830414.1"/>
    </source>
</evidence>
<reference evidence="2 3" key="1">
    <citation type="submission" date="2024-06" db="EMBL/GenBank/DDBJ databases">
        <title>A chromosome-level genome assembly of beet webworm, Loxostege sticticalis.</title>
        <authorList>
            <person name="Zhang Y."/>
        </authorList>
    </citation>
    <scope>NUCLEOTIDE SEQUENCE [LARGE SCALE GENOMIC DNA]</scope>
    <source>
        <strain evidence="2">AQ028</strain>
        <tissue evidence="2">Male pupae</tissue>
    </source>
</reference>
<feature type="compositionally biased region" description="Basic and acidic residues" evidence="1">
    <location>
        <begin position="115"/>
        <end position="130"/>
    </location>
</feature>
<proteinExistence type="predicted"/>
<dbReference type="Proteomes" id="UP001549921">
    <property type="component" value="Unassembled WGS sequence"/>
</dbReference>
<name>A0ABD0SXM6_LOXSC</name>
<organism evidence="2 3">
    <name type="scientific">Loxostege sticticalis</name>
    <name type="common">Beet webworm moth</name>
    <dbReference type="NCBI Taxonomy" id="481309"/>
    <lineage>
        <taxon>Eukaryota</taxon>
        <taxon>Metazoa</taxon>
        <taxon>Ecdysozoa</taxon>
        <taxon>Arthropoda</taxon>
        <taxon>Hexapoda</taxon>
        <taxon>Insecta</taxon>
        <taxon>Pterygota</taxon>
        <taxon>Neoptera</taxon>
        <taxon>Endopterygota</taxon>
        <taxon>Lepidoptera</taxon>
        <taxon>Glossata</taxon>
        <taxon>Ditrysia</taxon>
        <taxon>Pyraloidea</taxon>
        <taxon>Crambidae</taxon>
        <taxon>Pyraustinae</taxon>
        <taxon>Loxostege</taxon>
    </lineage>
</organism>
<dbReference type="AlphaFoldDB" id="A0ABD0SXM6"/>
<gene>
    <name evidence="2" type="ORF">ABMA28_002591</name>
</gene>
<dbReference type="EMBL" id="JBEDNZ010000013">
    <property type="protein sequence ID" value="KAL0830414.1"/>
    <property type="molecule type" value="Genomic_DNA"/>
</dbReference>
<sequence>MDPMSIPDFALHRQSTTVIVRMKDVKPVASCCHPEECPVQDFPKDRHRPSGCEQCTRTRLIRQYSDCDSGIVEKCRPYKSRAARSRYVNVCAAVCLLLVIGGLSPRSSAAPYRSRTMDRNRRDSGEENHLWRNPCSYNDSDSKSPYSSNNANQVAQQAIYAYQQAVLYKDEFTKLHSFDNFDSLLATWNDDWLRKFPFYREEVLPHNKVLFQEVPDEEVTSLMSKIDEVLPSMYTALKMIVASLNKLSESLQNDGISADEQLANNISQTMKDVRAVLCYFYDLMQSRDLEISPLYDSDVPDIENKLETGLYIYRDTLNYLEYLGQVFKKMAETDL</sequence>
<feature type="region of interest" description="Disordered" evidence="1">
    <location>
        <begin position="108"/>
        <end position="149"/>
    </location>
</feature>
<comment type="caution">
    <text evidence="2">The sequence shown here is derived from an EMBL/GenBank/DDBJ whole genome shotgun (WGS) entry which is preliminary data.</text>
</comment>
<protein>
    <submittedName>
        <fullName evidence="2">Uncharacterized protein</fullName>
    </submittedName>
</protein>
<accession>A0ABD0SXM6</accession>
<feature type="compositionally biased region" description="Polar residues" evidence="1">
    <location>
        <begin position="135"/>
        <end position="148"/>
    </location>
</feature>
<evidence type="ECO:0000256" key="1">
    <source>
        <dbReference type="SAM" id="MobiDB-lite"/>
    </source>
</evidence>
<evidence type="ECO:0000313" key="3">
    <source>
        <dbReference type="Proteomes" id="UP001549921"/>
    </source>
</evidence>